<evidence type="ECO:0000313" key="2">
    <source>
        <dbReference type="EMBL" id="KAJ8896076.1"/>
    </source>
</evidence>
<evidence type="ECO:0000259" key="1">
    <source>
        <dbReference type="PROSITE" id="PS50994"/>
    </source>
</evidence>
<dbReference type="Proteomes" id="UP001159363">
    <property type="component" value="Chromosome 1"/>
</dbReference>
<dbReference type="Gene3D" id="3.30.420.10">
    <property type="entry name" value="Ribonuclease H-like superfamily/Ribonuclease H"/>
    <property type="match status" value="1"/>
</dbReference>
<dbReference type="PROSITE" id="PS50994">
    <property type="entry name" value="INTEGRASE"/>
    <property type="match status" value="1"/>
</dbReference>
<dbReference type="PANTHER" id="PTHR37984:SF5">
    <property type="entry name" value="PROTEIN NYNRIN-LIKE"/>
    <property type="match status" value="1"/>
</dbReference>
<evidence type="ECO:0000313" key="3">
    <source>
        <dbReference type="Proteomes" id="UP001159363"/>
    </source>
</evidence>
<name>A0ABQ9IIA8_9NEOP</name>
<proteinExistence type="predicted"/>
<feature type="domain" description="Integrase catalytic" evidence="1">
    <location>
        <begin position="1"/>
        <end position="117"/>
    </location>
</feature>
<sequence>MLVHATAKTALEKCKTFVQELGKPTTVLTDKGTQFISEVWSTGLTKMGIRPISISVRHYQRNPSEQSMCELARMLHILCHSKQQSWRNYLPAIEYLHNNVIHESTGQRPTEVYRGTVSRLPFPCLADKPSDSSNYYVGRNGEVLLEEIREHGLHPGNLVLVRVHNVSNQVEFITKKLLLVFSGPYRISKVIQENCMKLVGEDNEQVVERFD</sequence>
<feature type="non-terminal residue" evidence="2">
    <location>
        <position position="211"/>
    </location>
</feature>
<reference evidence="2 3" key="1">
    <citation type="submission" date="2023-02" db="EMBL/GenBank/DDBJ databases">
        <title>LHISI_Scaffold_Assembly.</title>
        <authorList>
            <person name="Stuart O.P."/>
            <person name="Cleave R."/>
            <person name="Magrath M.J.L."/>
            <person name="Mikheyev A.S."/>
        </authorList>
    </citation>
    <scope>NUCLEOTIDE SEQUENCE [LARGE SCALE GENOMIC DNA]</scope>
    <source>
        <strain evidence="2">Daus_M_001</strain>
        <tissue evidence="2">Leg muscle</tissue>
    </source>
</reference>
<gene>
    <name evidence="2" type="ORF">PR048_001418</name>
</gene>
<organism evidence="2 3">
    <name type="scientific">Dryococelus australis</name>
    <dbReference type="NCBI Taxonomy" id="614101"/>
    <lineage>
        <taxon>Eukaryota</taxon>
        <taxon>Metazoa</taxon>
        <taxon>Ecdysozoa</taxon>
        <taxon>Arthropoda</taxon>
        <taxon>Hexapoda</taxon>
        <taxon>Insecta</taxon>
        <taxon>Pterygota</taxon>
        <taxon>Neoptera</taxon>
        <taxon>Polyneoptera</taxon>
        <taxon>Phasmatodea</taxon>
        <taxon>Verophasmatodea</taxon>
        <taxon>Anareolatae</taxon>
        <taxon>Phasmatidae</taxon>
        <taxon>Eurycanthinae</taxon>
        <taxon>Dryococelus</taxon>
    </lineage>
</organism>
<dbReference type="EMBL" id="JARBHB010000001">
    <property type="protein sequence ID" value="KAJ8896076.1"/>
    <property type="molecule type" value="Genomic_DNA"/>
</dbReference>
<comment type="caution">
    <text evidence="2">The sequence shown here is derived from an EMBL/GenBank/DDBJ whole genome shotgun (WGS) entry which is preliminary data.</text>
</comment>
<dbReference type="InterPro" id="IPR036397">
    <property type="entry name" value="RNaseH_sf"/>
</dbReference>
<keyword evidence="3" id="KW-1185">Reference proteome</keyword>
<accession>A0ABQ9IIA8</accession>
<protein>
    <recommendedName>
        <fullName evidence="1">Integrase catalytic domain-containing protein</fullName>
    </recommendedName>
</protein>
<dbReference type="PANTHER" id="PTHR37984">
    <property type="entry name" value="PROTEIN CBG26694"/>
    <property type="match status" value="1"/>
</dbReference>
<dbReference type="InterPro" id="IPR001584">
    <property type="entry name" value="Integrase_cat-core"/>
</dbReference>
<dbReference type="InterPro" id="IPR050951">
    <property type="entry name" value="Retrovirus_Pol_polyprotein"/>
</dbReference>
<dbReference type="InterPro" id="IPR012337">
    <property type="entry name" value="RNaseH-like_sf"/>
</dbReference>
<dbReference type="SUPFAM" id="SSF53098">
    <property type="entry name" value="Ribonuclease H-like"/>
    <property type="match status" value="1"/>
</dbReference>